<protein>
    <submittedName>
        <fullName evidence="2">Uncharacterized protein</fullName>
    </submittedName>
</protein>
<accession>A0A8H3YGS7</accession>
<dbReference type="Proteomes" id="UP000620104">
    <property type="component" value="Unassembled WGS sequence"/>
</dbReference>
<name>A0A8H3YGS7_9TREE</name>
<dbReference type="AlphaFoldDB" id="A0A8H3YGS7"/>
<reference evidence="2" key="1">
    <citation type="submission" date="2020-07" db="EMBL/GenBank/DDBJ databases">
        <title>Draft Genome Sequence of a Deep-Sea Yeast, Naganishia (Cryptococcus) liquefaciens strain N6.</title>
        <authorList>
            <person name="Han Y.W."/>
            <person name="Kajitani R."/>
            <person name="Morimoto H."/>
            <person name="Parhat M."/>
            <person name="Tsubouchi H."/>
            <person name="Bakenova O."/>
            <person name="Ogata M."/>
            <person name="Argunhan B."/>
            <person name="Aoki R."/>
            <person name="Kajiwara S."/>
            <person name="Itoh T."/>
            <person name="Iwasaki H."/>
        </authorList>
    </citation>
    <scope>NUCLEOTIDE SEQUENCE</scope>
    <source>
        <strain evidence="2">N6</strain>
    </source>
</reference>
<organism evidence="2 3">
    <name type="scientific">Naganishia liquefaciens</name>
    <dbReference type="NCBI Taxonomy" id="104408"/>
    <lineage>
        <taxon>Eukaryota</taxon>
        <taxon>Fungi</taxon>
        <taxon>Dikarya</taxon>
        <taxon>Basidiomycota</taxon>
        <taxon>Agaricomycotina</taxon>
        <taxon>Tremellomycetes</taxon>
        <taxon>Filobasidiales</taxon>
        <taxon>Filobasidiaceae</taxon>
        <taxon>Naganishia</taxon>
    </lineage>
</organism>
<sequence length="253" mass="27879">MTSRLYTNEDLLRAITRFASDDRIVEEIKFKFEEHECEGLSNALWLHRTSAAFRSLPEGIRKRVNQVQSAASMLEHEFAQEANFPGKANIEEKRNGLYASIIDLLDRCDSELEKGEPHAWVESNLLNILFHPPLAPVPLSWKNIAKALCRISFRSTGAESSQDSDLNSKATLPPSAGASIPEVTSSTASARTEKISGISNPVSQEQSWVSASTEACLPPGATLSTALPPAEFSLQRKRCNSEGAVKQRKLKQD</sequence>
<feature type="compositionally biased region" description="Polar residues" evidence="1">
    <location>
        <begin position="158"/>
        <end position="170"/>
    </location>
</feature>
<evidence type="ECO:0000313" key="2">
    <source>
        <dbReference type="EMBL" id="GHJ89185.1"/>
    </source>
</evidence>
<keyword evidence="3" id="KW-1185">Reference proteome</keyword>
<gene>
    <name evidence="2" type="ORF">NliqN6_5587</name>
</gene>
<dbReference type="EMBL" id="BLZA01000040">
    <property type="protein sequence ID" value="GHJ89185.1"/>
    <property type="molecule type" value="Genomic_DNA"/>
</dbReference>
<feature type="region of interest" description="Disordered" evidence="1">
    <location>
        <begin position="158"/>
        <end position="203"/>
    </location>
</feature>
<evidence type="ECO:0000256" key="1">
    <source>
        <dbReference type="SAM" id="MobiDB-lite"/>
    </source>
</evidence>
<comment type="caution">
    <text evidence="2">The sequence shown here is derived from an EMBL/GenBank/DDBJ whole genome shotgun (WGS) entry which is preliminary data.</text>
</comment>
<proteinExistence type="predicted"/>
<evidence type="ECO:0000313" key="3">
    <source>
        <dbReference type="Proteomes" id="UP000620104"/>
    </source>
</evidence>